<sequence length="93" mass="11053">MVKICLVCSKLQPDTRGRLLLSSVPDRPWTRSHRPFRFEMENSPCLDRLLLPMPRIQSFGKPIKRLRQKQALIHPCDIWLPRCHNVRQWPPIC</sequence>
<gene>
    <name evidence="1" type="ORF">PoB_005156000</name>
</gene>
<comment type="caution">
    <text evidence="1">The sequence shown here is derived from an EMBL/GenBank/DDBJ whole genome shotgun (WGS) entry which is preliminary data.</text>
</comment>
<keyword evidence="2" id="KW-1185">Reference proteome</keyword>
<dbReference type="AlphaFoldDB" id="A0AAV4C0D5"/>
<evidence type="ECO:0000313" key="1">
    <source>
        <dbReference type="EMBL" id="GFO25055.1"/>
    </source>
</evidence>
<dbReference type="EMBL" id="BLXT01005682">
    <property type="protein sequence ID" value="GFO25055.1"/>
    <property type="molecule type" value="Genomic_DNA"/>
</dbReference>
<proteinExistence type="predicted"/>
<accession>A0AAV4C0D5</accession>
<reference evidence="1 2" key="1">
    <citation type="journal article" date="2021" name="Elife">
        <title>Chloroplast acquisition without the gene transfer in kleptoplastic sea slugs, Plakobranchus ocellatus.</title>
        <authorList>
            <person name="Maeda T."/>
            <person name="Takahashi S."/>
            <person name="Yoshida T."/>
            <person name="Shimamura S."/>
            <person name="Takaki Y."/>
            <person name="Nagai Y."/>
            <person name="Toyoda A."/>
            <person name="Suzuki Y."/>
            <person name="Arimoto A."/>
            <person name="Ishii H."/>
            <person name="Satoh N."/>
            <person name="Nishiyama T."/>
            <person name="Hasebe M."/>
            <person name="Maruyama T."/>
            <person name="Minagawa J."/>
            <person name="Obokata J."/>
            <person name="Shigenobu S."/>
        </authorList>
    </citation>
    <scope>NUCLEOTIDE SEQUENCE [LARGE SCALE GENOMIC DNA]</scope>
</reference>
<name>A0AAV4C0D5_9GAST</name>
<protein>
    <submittedName>
        <fullName evidence="1">Uncharacterized protein</fullName>
    </submittedName>
</protein>
<organism evidence="1 2">
    <name type="scientific">Plakobranchus ocellatus</name>
    <dbReference type="NCBI Taxonomy" id="259542"/>
    <lineage>
        <taxon>Eukaryota</taxon>
        <taxon>Metazoa</taxon>
        <taxon>Spiralia</taxon>
        <taxon>Lophotrochozoa</taxon>
        <taxon>Mollusca</taxon>
        <taxon>Gastropoda</taxon>
        <taxon>Heterobranchia</taxon>
        <taxon>Euthyneura</taxon>
        <taxon>Panpulmonata</taxon>
        <taxon>Sacoglossa</taxon>
        <taxon>Placobranchoidea</taxon>
        <taxon>Plakobranchidae</taxon>
        <taxon>Plakobranchus</taxon>
    </lineage>
</organism>
<evidence type="ECO:0000313" key="2">
    <source>
        <dbReference type="Proteomes" id="UP000735302"/>
    </source>
</evidence>
<dbReference type="Proteomes" id="UP000735302">
    <property type="component" value="Unassembled WGS sequence"/>
</dbReference>